<organism evidence="2 3">
    <name type="scientific">Elysia crispata</name>
    <name type="common">lettuce slug</name>
    <dbReference type="NCBI Taxonomy" id="231223"/>
    <lineage>
        <taxon>Eukaryota</taxon>
        <taxon>Metazoa</taxon>
        <taxon>Spiralia</taxon>
        <taxon>Lophotrochozoa</taxon>
        <taxon>Mollusca</taxon>
        <taxon>Gastropoda</taxon>
        <taxon>Heterobranchia</taxon>
        <taxon>Euthyneura</taxon>
        <taxon>Panpulmonata</taxon>
        <taxon>Sacoglossa</taxon>
        <taxon>Placobranchoidea</taxon>
        <taxon>Plakobranchidae</taxon>
        <taxon>Elysia</taxon>
    </lineage>
</organism>
<proteinExistence type="predicted"/>
<protein>
    <submittedName>
        <fullName evidence="2">Uncharacterized protein</fullName>
    </submittedName>
</protein>
<dbReference type="Proteomes" id="UP001283361">
    <property type="component" value="Unassembled WGS sequence"/>
</dbReference>
<evidence type="ECO:0000256" key="1">
    <source>
        <dbReference type="SAM" id="MobiDB-lite"/>
    </source>
</evidence>
<dbReference type="EMBL" id="JAWDGP010004435">
    <property type="protein sequence ID" value="KAK3764514.1"/>
    <property type="molecule type" value="Genomic_DNA"/>
</dbReference>
<evidence type="ECO:0000313" key="2">
    <source>
        <dbReference type="EMBL" id="KAK3764514.1"/>
    </source>
</evidence>
<feature type="region of interest" description="Disordered" evidence="1">
    <location>
        <begin position="54"/>
        <end position="105"/>
    </location>
</feature>
<comment type="caution">
    <text evidence="2">The sequence shown here is derived from an EMBL/GenBank/DDBJ whole genome shotgun (WGS) entry which is preliminary data.</text>
</comment>
<evidence type="ECO:0000313" key="3">
    <source>
        <dbReference type="Proteomes" id="UP001283361"/>
    </source>
</evidence>
<keyword evidence="3" id="KW-1185">Reference proteome</keyword>
<sequence length="105" mass="11692">MPSEPAFCLSQHIARAFSCETPLLFFNGKTSMENTEKPVVSDRRSMVAWGVVTSKTSTSAQHTDTDDSDTSSLYSESEPQFHLTDKEIDSSDRRTAQEAELISQK</sequence>
<accession>A0AAE0Z825</accession>
<name>A0AAE0Z825_9GAST</name>
<dbReference type="AlphaFoldDB" id="A0AAE0Z825"/>
<feature type="compositionally biased region" description="Basic and acidic residues" evidence="1">
    <location>
        <begin position="83"/>
        <end position="97"/>
    </location>
</feature>
<gene>
    <name evidence="2" type="ORF">RRG08_009196</name>
</gene>
<reference evidence="2" key="1">
    <citation type="journal article" date="2023" name="G3 (Bethesda)">
        <title>A reference genome for the long-term kleptoplast-retaining sea slug Elysia crispata morphotype clarki.</title>
        <authorList>
            <person name="Eastman K.E."/>
            <person name="Pendleton A.L."/>
            <person name="Shaikh M.A."/>
            <person name="Suttiyut T."/>
            <person name="Ogas R."/>
            <person name="Tomko P."/>
            <person name="Gavelis G."/>
            <person name="Widhalm J.R."/>
            <person name="Wisecaver J.H."/>
        </authorList>
    </citation>
    <scope>NUCLEOTIDE SEQUENCE</scope>
    <source>
        <strain evidence="2">ECLA1</strain>
    </source>
</reference>